<evidence type="ECO:0000313" key="5">
    <source>
        <dbReference type="Proteomes" id="UP000248311"/>
    </source>
</evidence>
<dbReference type="PANTHER" id="PTHR42714">
    <property type="entry name" value="TRNA MODIFICATION GTPASE GTPBP3"/>
    <property type="match status" value="1"/>
</dbReference>
<keyword evidence="2" id="KW-0472">Membrane</keyword>
<dbReference type="Proteomes" id="UP000248311">
    <property type="component" value="Unassembled WGS sequence"/>
</dbReference>
<dbReference type="OrthoDB" id="238366at2"/>
<dbReference type="PANTHER" id="PTHR42714:SF2">
    <property type="entry name" value="TRNA MODIFICATION GTPASE GTPBP3, MITOCHONDRIAL"/>
    <property type="match status" value="1"/>
</dbReference>
<proteinExistence type="predicted"/>
<dbReference type="SUPFAM" id="SSF52540">
    <property type="entry name" value="P-loop containing nucleoside triphosphate hydrolases"/>
    <property type="match status" value="1"/>
</dbReference>
<comment type="caution">
    <text evidence="4">The sequence shown here is derived from an EMBL/GenBank/DDBJ whole genome shotgun (WGS) entry which is preliminary data.</text>
</comment>
<dbReference type="InterPro" id="IPR027417">
    <property type="entry name" value="P-loop_NTPase"/>
</dbReference>
<feature type="transmembrane region" description="Helical" evidence="2">
    <location>
        <begin position="49"/>
        <end position="67"/>
    </location>
</feature>
<accession>A0A318SPN6</accession>
<feature type="transmembrane region" description="Helical" evidence="2">
    <location>
        <begin position="20"/>
        <end position="43"/>
    </location>
</feature>
<name>A0A318SPN6_9RHOB</name>
<keyword evidence="2" id="KW-0812">Transmembrane</keyword>
<dbReference type="InterPro" id="IPR006073">
    <property type="entry name" value="GTP-bd"/>
</dbReference>
<keyword evidence="2" id="KW-1133">Transmembrane helix</keyword>
<dbReference type="Gene3D" id="3.40.50.300">
    <property type="entry name" value="P-loop containing nucleotide triphosphate hydrolases"/>
    <property type="match status" value="1"/>
</dbReference>
<evidence type="ECO:0000256" key="1">
    <source>
        <dbReference type="SAM" id="MobiDB-lite"/>
    </source>
</evidence>
<sequence>MSRGTRSGRVARLRRALLRWDRVISAVVLALPVTALSLLGFLWLEEHGALLPFIAICAGAGLVGWLLRRFLLRPAPGEAQPSALMEEMAVDASKSWQPHEARAFEAARAKIEAATQEPMEWEEMPDLARKVIDGIAEDLGKKRRALDFSLPEALLLTERAASRYRRHLRRHVPFSDRVSLATLWWLWKHRDRAQLAVEGTMAGWRVLRMLLNPARGVLREVEYLIAEGNSNYLGSQAMGVLQAVLLEEVAYASVELYSGRLRFSDAELLELHSASARTDRARLALPDAPLRVLVVGQTSAGKSTLVNALLGEDRAETDMRATTEGAAGYEADLDGTPVHVLDTGGNDGSAARRAALIQELTQCDVVLWVMRANRPSRAVDAALWQDFTAFFEARPDRRRPPVVAALSCADLLATGWPFPEHALPETAKASIAEATRAVAGDLPGLHPIPVSAIEPDWNVGAVRRALENAASEGLLTQRNRLRIEGGREVATSSDELARGTRALGWGARLVGSRLASRMLGERARGARAAPEDEAADNPKDA</sequence>
<evidence type="ECO:0000256" key="2">
    <source>
        <dbReference type="SAM" id="Phobius"/>
    </source>
</evidence>
<dbReference type="RefSeq" id="WP_110814399.1">
    <property type="nucleotide sequence ID" value="NZ_QJTE01000003.1"/>
</dbReference>
<dbReference type="GO" id="GO:0005829">
    <property type="term" value="C:cytosol"/>
    <property type="evidence" value="ECO:0007669"/>
    <property type="project" value="TreeGrafter"/>
</dbReference>
<evidence type="ECO:0000313" key="4">
    <source>
        <dbReference type="EMBL" id="PYE83841.1"/>
    </source>
</evidence>
<gene>
    <name evidence="4" type="ORF">DFP88_103202</name>
</gene>
<protein>
    <recommendedName>
        <fullName evidence="3">G domain-containing protein</fullName>
    </recommendedName>
</protein>
<organism evidence="4 5">
    <name type="scientific">Pseudoroseicyclus aestuarii</name>
    <dbReference type="NCBI Taxonomy" id="1795041"/>
    <lineage>
        <taxon>Bacteria</taxon>
        <taxon>Pseudomonadati</taxon>
        <taxon>Pseudomonadota</taxon>
        <taxon>Alphaproteobacteria</taxon>
        <taxon>Rhodobacterales</taxon>
        <taxon>Paracoccaceae</taxon>
        <taxon>Pseudoroseicyclus</taxon>
    </lineage>
</organism>
<reference evidence="4 5" key="1">
    <citation type="submission" date="2018-06" db="EMBL/GenBank/DDBJ databases">
        <title>Genomic Encyclopedia of Type Strains, Phase III (KMG-III): the genomes of soil and plant-associated and newly described type strains.</title>
        <authorList>
            <person name="Whitman W."/>
        </authorList>
    </citation>
    <scope>NUCLEOTIDE SEQUENCE [LARGE SCALE GENOMIC DNA]</scope>
    <source>
        <strain evidence="4 5">CECT 9025</strain>
    </source>
</reference>
<feature type="region of interest" description="Disordered" evidence="1">
    <location>
        <begin position="520"/>
        <end position="541"/>
    </location>
</feature>
<dbReference type="AlphaFoldDB" id="A0A318SPN6"/>
<dbReference type="GO" id="GO:0002098">
    <property type="term" value="P:tRNA wobble uridine modification"/>
    <property type="evidence" value="ECO:0007669"/>
    <property type="project" value="TreeGrafter"/>
</dbReference>
<dbReference type="GO" id="GO:0030488">
    <property type="term" value="P:tRNA methylation"/>
    <property type="evidence" value="ECO:0007669"/>
    <property type="project" value="TreeGrafter"/>
</dbReference>
<evidence type="ECO:0000259" key="3">
    <source>
        <dbReference type="Pfam" id="PF01926"/>
    </source>
</evidence>
<dbReference type="GO" id="GO:0005525">
    <property type="term" value="F:GTP binding"/>
    <property type="evidence" value="ECO:0007669"/>
    <property type="project" value="InterPro"/>
</dbReference>
<keyword evidence="5" id="KW-1185">Reference proteome</keyword>
<dbReference type="Pfam" id="PF01926">
    <property type="entry name" value="MMR_HSR1"/>
    <property type="match status" value="1"/>
</dbReference>
<dbReference type="EMBL" id="QJTE01000003">
    <property type="protein sequence ID" value="PYE83841.1"/>
    <property type="molecule type" value="Genomic_DNA"/>
</dbReference>
<feature type="domain" description="G" evidence="3">
    <location>
        <begin position="291"/>
        <end position="380"/>
    </location>
</feature>